<comment type="similarity">
    <text evidence="1 3">Belongs to the pirin family.</text>
</comment>
<dbReference type="InterPro" id="IPR003829">
    <property type="entry name" value="Pirin_N_dom"/>
</dbReference>
<proteinExistence type="inferred from homology"/>
<protein>
    <submittedName>
        <fullName evidence="6">Pirin domain protein</fullName>
    </submittedName>
</protein>
<dbReference type="PANTHER" id="PTHR13903">
    <property type="entry name" value="PIRIN-RELATED"/>
    <property type="match status" value="1"/>
</dbReference>
<dbReference type="Pfam" id="PF02678">
    <property type="entry name" value="Pirin"/>
    <property type="match status" value="1"/>
</dbReference>
<evidence type="ECO:0000313" key="7">
    <source>
        <dbReference type="Proteomes" id="UP000001029"/>
    </source>
</evidence>
<sequence length="289" mass="32273">MNMREIKQIVQGTATKDGAGVKLTRVLSRPNVKDFDPFLMLDAFDSHDKADFIKGFPWHPHRGIETVTFIVEGDVEHGDSMGNKGAINDGCCQWMTAGSGIIHQEMPKGDRMLGLQLWVNLPKKNKMTRPAYRDIRSDMIPVVKEEGALIKVMSGKYNGVKGPVEGDYVKVLYLDVTLNPGAVWEIETDKELNMFAYIFKGEAEFGGEKNYKNYISAKNAVLFTEGKNLAVKAGKDGAHFVLIGGKPLKEPVEWGGPIVMNTREELHTAFAELENNTFIKDNHPKEVKF</sequence>
<comment type="cofactor">
    <cofactor evidence="2">
        <name>Fe cation</name>
        <dbReference type="ChEBI" id="CHEBI:24875"/>
    </cofactor>
    <text evidence="2">Binds 1 Fe cation per subunit.</text>
</comment>
<name>B2KB76_ELUMP</name>
<dbReference type="Pfam" id="PF05726">
    <property type="entry name" value="Pirin_C"/>
    <property type="match status" value="1"/>
</dbReference>
<dbReference type="PANTHER" id="PTHR13903:SF8">
    <property type="entry name" value="PIRIN"/>
    <property type="match status" value="1"/>
</dbReference>
<evidence type="ECO:0000256" key="3">
    <source>
        <dbReference type="RuleBase" id="RU003457"/>
    </source>
</evidence>
<dbReference type="InterPro" id="IPR011051">
    <property type="entry name" value="RmlC_Cupin_sf"/>
</dbReference>
<evidence type="ECO:0000259" key="4">
    <source>
        <dbReference type="Pfam" id="PF02678"/>
    </source>
</evidence>
<dbReference type="RefSeq" id="WP_012414513.1">
    <property type="nucleotide sequence ID" value="NC_010644.1"/>
</dbReference>
<dbReference type="OrthoDB" id="321327at2"/>
<keyword evidence="2" id="KW-0408">Iron</keyword>
<gene>
    <name evidence="6" type="ordered locus">Emin_0339</name>
</gene>
<accession>B2KB76</accession>
<feature type="binding site" evidence="2">
    <location>
        <position position="103"/>
    </location>
    <ligand>
        <name>Fe cation</name>
        <dbReference type="ChEBI" id="CHEBI:24875"/>
    </ligand>
</feature>
<dbReference type="InterPro" id="IPR012093">
    <property type="entry name" value="Pirin"/>
</dbReference>
<keyword evidence="7" id="KW-1185">Reference proteome</keyword>
<dbReference type="Gene3D" id="2.60.120.10">
    <property type="entry name" value="Jelly Rolls"/>
    <property type="match status" value="2"/>
</dbReference>
<dbReference type="PIRSF" id="PIRSF006232">
    <property type="entry name" value="Pirin"/>
    <property type="match status" value="1"/>
</dbReference>
<feature type="domain" description="Pirin N-terminal" evidence="4">
    <location>
        <begin position="21"/>
        <end position="119"/>
    </location>
</feature>
<dbReference type="CDD" id="cd02909">
    <property type="entry name" value="cupin_pirin_N"/>
    <property type="match status" value="1"/>
</dbReference>
<reference evidence="6 7" key="1">
    <citation type="journal article" date="2009" name="Appl. Environ. Microbiol.">
        <title>Genomic analysis of 'Elusimicrobium minutum,' the first cultivated representative of the phylum 'Elusimicrobia' (formerly termite group 1).</title>
        <authorList>
            <person name="Herlemann D.P.R."/>
            <person name="Geissinger O."/>
            <person name="Ikeda-Ohtsubo W."/>
            <person name="Kunin V."/>
            <person name="Sun H."/>
            <person name="Lapidus A."/>
            <person name="Hugenholtz P."/>
            <person name="Brune A."/>
        </authorList>
    </citation>
    <scope>NUCLEOTIDE SEQUENCE [LARGE SCALE GENOMIC DNA]</scope>
    <source>
        <strain evidence="6 7">Pei191</strain>
    </source>
</reference>
<organism evidence="6 7">
    <name type="scientific">Elusimicrobium minutum (strain Pei191)</name>
    <dbReference type="NCBI Taxonomy" id="445932"/>
    <lineage>
        <taxon>Bacteria</taxon>
        <taxon>Pseudomonadati</taxon>
        <taxon>Elusimicrobiota</taxon>
        <taxon>Elusimicrobia</taxon>
        <taxon>Elusimicrobiales</taxon>
        <taxon>Elusimicrobiaceae</taxon>
        <taxon>Elusimicrobium</taxon>
    </lineage>
</organism>
<evidence type="ECO:0000256" key="2">
    <source>
        <dbReference type="PIRSR" id="PIRSR006232-1"/>
    </source>
</evidence>
<feature type="binding site" evidence="2">
    <location>
        <position position="61"/>
    </location>
    <ligand>
        <name>Fe cation</name>
        <dbReference type="ChEBI" id="CHEBI:24875"/>
    </ligand>
</feature>
<evidence type="ECO:0000256" key="1">
    <source>
        <dbReference type="ARBA" id="ARBA00008416"/>
    </source>
</evidence>
<dbReference type="AlphaFoldDB" id="B2KB76"/>
<evidence type="ECO:0000313" key="6">
    <source>
        <dbReference type="EMBL" id="ACC97898.1"/>
    </source>
</evidence>
<feature type="binding site" evidence="2">
    <location>
        <position position="59"/>
    </location>
    <ligand>
        <name>Fe cation</name>
        <dbReference type="ChEBI" id="CHEBI:24875"/>
    </ligand>
</feature>
<dbReference type="InterPro" id="IPR014710">
    <property type="entry name" value="RmlC-like_jellyroll"/>
</dbReference>
<dbReference type="SUPFAM" id="SSF51182">
    <property type="entry name" value="RmlC-like cupins"/>
    <property type="match status" value="1"/>
</dbReference>
<dbReference type="EMBL" id="CP001055">
    <property type="protein sequence ID" value="ACC97898.1"/>
    <property type="molecule type" value="Genomic_DNA"/>
</dbReference>
<evidence type="ECO:0000259" key="5">
    <source>
        <dbReference type="Pfam" id="PF05726"/>
    </source>
</evidence>
<dbReference type="GO" id="GO:0046872">
    <property type="term" value="F:metal ion binding"/>
    <property type="evidence" value="ECO:0007669"/>
    <property type="project" value="UniProtKB-KW"/>
</dbReference>
<dbReference type="CDD" id="cd02247">
    <property type="entry name" value="cupin_pirin_C"/>
    <property type="match status" value="1"/>
</dbReference>
<feature type="binding site" evidence="2">
    <location>
        <position position="105"/>
    </location>
    <ligand>
        <name>Fe cation</name>
        <dbReference type="ChEBI" id="CHEBI:24875"/>
    </ligand>
</feature>
<dbReference type="KEGG" id="emi:Emin_0339"/>
<dbReference type="HOGENOM" id="CLU_045717_5_0_0"/>
<dbReference type="Proteomes" id="UP000001029">
    <property type="component" value="Chromosome"/>
</dbReference>
<dbReference type="InterPro" id="IPR008778">
    <property type="entry name" value="Pirin_C_dom"/>
</dbReference>
<keyword evidence="2" id="KW-0479">Metal-binding</keyword>
<feature type="domain" description="Pirin C-terminal" evidence="5">
    <location>
        <begin position="173"/>
        <end position="278"/>
    </location>
</feature>